<dbReference type="AlphaFoldDB" id="A0A1L5PGT5"/>
<protein>
    <submittedName>
        <fullName evidence="2">Uncharacterized protein</fullName>
    </submittedName>
</protein>
<evidence type="ECO:0000313" key="2">
    <source>
        <dbReference type="EMBL" id="APO79295.1"/>
    </source>
</evidence>
<proteinExistence type="predicted"/>
<reference evidence="2 3" key="1">
    <citation type="submission" date="2016-09" db="EMBL/GenBank/DDBJ databases">
        <title>The complete genome sequences of Rhizobium gallicum, symbiovars gallicum and phaseoli, symbionts associated to common bean (Phaseolus vulgaris).</title>
        <authorList>
            <person name="Bustos P."/>
            <person name="Santamaria R.I."/>
            <person name="Perez-Carrascal O.M."/>
            <person name="Juarez S."/>
            <person name="Lozano L."/>
            <person name="Martinez-Flores I."/>
            <person name="Martinez-Romero E."/>
            <person name="Cevallos M."/>
            <person name="Romero D."/>
            <person name="Davila G."/>
            <person name="Gonzalez V."/>
        </authorList>
    </citation>
    <scope>NUCLEOTIDE SEQUENCE [LARGE SCALE GENOMIC DNA]</scope>
    <source>
        <strain evidence="2 3">8C-3</strain>
        <plasmid evidence="3">Plasmid prsp8c3c</plasmid>
    </source>
</reference>
<accession>A0A1L5PGT5</accession>
<name>A0A1L5PGT5_RHIET</name>
<dbReference type="Proteomes" id="UP000185109">
    <property type="component" value="Plasmid pRsp8C3c"/>
</dbReference>
<feature type="region of interest" description="Disordered" evidence="1">
    <location>
        <begin position="1"/>
        <end position="68"/>
    </location>
</feature>
<evidence type="ECO:0000313" key="3">
    <source>
        <dbReference type="Proteomes" id="UP000185109"/>
    </source>
</evidence>
<dbReference type="EMBL" id="CP017244">
    <property type="protein sequence ID" value="APO79295.1"/>
    <property type="molecule type" value="Genomic_DNA"/>
</dbReference>
<keyword evidence="2" id="KW-0614">Plasmid</keyword>
<organism evidence="2 3">
    <name type="scientific">Rhizobium etli 8C-3</name>
    <dbReference type="NCBI Taxonomy" id="538025"/>
    <lineage>
        <taxon>Bacteria</taxon>
        <taxon>Pseudomonadati</taxon>
        <taxon>Pseudomonadota</taxon>
        <taxon>Alphaproteobacteria</taxon>
        <taxon>Hyphomicrobiales</taxon>
        <taxon>Rhizobiaceae</taxon>
        <taxon>Rhizobium/Agrobacterium group</taxon>
        <taxon>Rhizobium</taxon>
    </lineage>
</organism>
<sequence>MASSDRHRLGRTKTPARTARRQTTKSSRMKDRFVGEQINKSIGEATRGRLANDKPPPVADPRHPSSKEASAVAMELKVTTIAYVEFSIPLP</sequence>
<geneLocation type="plasmid" evidence="3">
    <name>prsp8c3c</name>
</geneLocation>
<evidence type="ECO:0000256" key="1">
    <source>
        <dbReference type="SAM" id="MobiDB-lite"/>
    </source>
</evidence>
<gene>
    <name evidence="2" type="ORF">AM571_PC01564</name>
</gene>